<comment type="caution">
    <text evidence="1">The sequence shown here is derived from an EMBL/GenBank/DDBJ whole genome shotgun (WGS) entry which is preliminary data.</text>
</comment>
<protein>
    <submittedName>
        <fullName evidence="1">Uncharacterized protein</fullName>
    </submittedName>
</protein>
<dbReference type="Proteomes" id="UP000308199">
    <property type="component" value="Unassembled WGS sequence"/>
</dbReference>
<dbReference type="AlphaFoldDB" id="A0A4S4L981"/>
<gene>
    <name evidence="1" type="ORF">EW145_g2998</name>
</gene>
<accession>A0A4S4L981</accession>
<dbReference type="EMBL" id="SGPK01000117">
    <property type="protein sequence ID" value="THH08015.1"/>
    <property type="molecule type" value="Genomic_DNA"/>
</dbReference>
<proteinExistence type="predicted"/>
<organism evidence="1 2">
    <name type="scientific">Phellinidium pouzarii</name>
    <dbReference type="NCBI Taxonomy" id="167371"/>
    <lineage>
        <taxon>Eukaryota</taxon>
        <taxon>Fungi</taxon>
        <taxon>Dikarya</taxon>
        <taxon>Basidiomycota</taxon>
        <taxon>Agaricomycotina</taxon>
        <taxon>Agaricomycetes</taxon>
        <taxon>Hymenochaetales</taxon>
        <taxon>Hymenochaetaceae</taxon>
        <taxon>Phellinidium</taxon>
    </lineage>
</organism>
<evidence type="ECO:0000313" key="2">
    <source>
        <dbReference type="Proteomes" id="UP000308199"/>
    </source>
</evidence>
<evidence type="ECO:0000313" key="1">
    <source>
        <dbReference type="EMBL" id="THH08015.1"/>
    </source>
</evidence>
<reference evidence="1 2" key="1">
    <citation type="submission" date="2019-02" db="EMBL/GenBank/DDBJ databases">
        <title>Genome sequencing of the rare red list fungi Phellinidium pouzarii.</title>
        <authorList>
            <person name="Buettner E."/>
            <person name="Kellner H."/>
        </authorList>
    </citation>
    <scope>NUCLEOTIDE SEQUENCE [LARGE SCALE GENOMIC DNA]</scope>
    <source>
        <strain evidence="1 2">DSM 108285</strain>
    </source>
</reference>
<sequence length="134" mass="15225">MSLNPGLFQAHAMIFYQDRGGPTFDYVCCSPDPDLRPFFPSAVQLRYHTINMPIGQYVTGMQLHYQLHVYEEVNATIRNSAVMSFTQAQNNNSWYGTILALMYNTVTQTYCDATHSIHGVDMVALDKFFKGIVD</sequence>
<keyword evidence="2" id="KW-1185">Reference proteome</keyword>
<name>A0A4S4L981_9AGAM</name>